<dbReference type="EC" id="3.1.26.5" evidence="7 8"/>
<accession>A0A378NX10</accession>
<evidence type="ECO:0000256" key="1">
    <source>
        <dbReference type="ARBA" id="ARBA00002663"/>
    </source>
</evidence>
<protein>
    <recommendedName>
        <fullName evidence="7 8">Ribonuclease P protein component</fullName>
        <shortName evidence="7">RNase P protein</shortName>
        <shortName evidence="7">RNaseP protein</shortName>
        <ecNumber evidence="7 8">3.1.26.5</ecNumber>
    </recommendedName>
    <alternativeName>
        <fullName evidence="7">Protein C5</fullName>
    </alternativeName>
</protein>
<dbReference type="EMBL" id="UGPP01000001">
    <property type="protein sequence ID" value="STY72386.1"/>
    <property type="molecule type" value="Genomic_DNA"/>
</dbReference>
<dbReference type="NCBIfam" id="TIGR00188">
    <property type="entry name" value="rnpA"/>
    <property type="match status" value="1"/>
</dbReference>
<dbReference type="Gene3D" id="3.30.230.10">
    <property type="match status" value="1"/>
</dbReference>
<dbReference type="InterPro" id="IPR014721">
    <property type="entry name" value="Ribsml_uS5_D2-typ_fold_subgr"/>
</dbReference>
<reference evidence="9 10" key="1">
    <citation type="submission" date="2018-06" db="EMBL/GenBank/DDBJ databases">
        <authorList>
            <consortium name="Pathogen Informatics"/>
            <person name="Doyle S."/>
        </authorList>
    </citation>
    <scope>NUCLEOTIDE SEQUENCE [LARGE SCALE GENOMIC DNA]</scope>
    <source>
        <strain evidence="9 10">NCTC10571</strain>
    </source>
</reference>
<dbReference type="PANTHER" id="PTHR33992:SF1">
    <property type="entry name" value="RIBONUCLEASE P PROTEIN COMPONENT"/>
    <property type="match status" value="1"/>
</dbReference>
<keyword evidence="2 7" id="KW-0819">tRNA processing</keyword>
<comment type="function">
    <text evidence="1 7">RNaseP catalyzes the removal of the 5'-leader sequence from pre-tRNA to produce the mature 5'-terminus. It can also cleave other RNA substrates such as 4.5S RNA. The protein component plays an auxiliary but essential role in vivo by binding to the 5'-leader sequence and broadening the substrate specificity of the ribozyme.</text>
</comment>
<evidence type="ECO:0000313" key="9">
    <source>
        <dbReference type="EMBL" id="STY72386.1"/>
    </source>
</evidence>
<sequence>MKYSLQKKLIVKENSDFQKIYRCGRSLANKNMVMYYCKAFHPSHKVAFAAGKKLGNAVTRNRVKRLLREVYRLHRHEIKDDYCLLLVGRAAAVDLKSTALEKSFYSLCKRANILKKEVEKK</sequence>
<comment type="catalytic activity">
    <reaction evidence="7">
        <text>Endonucleolytic cleavage of RNA, removing 5'-extranucleotides from tRNA precursor.</text>
        <dbReference type="EC" id="3.1.26.5"/>
    </reaction>
</comment>
<dbReference type="PROSITE" id="PS00648">
    <property type="entry name" value="RIBONUCLEASE_P"/>
    <property type="match status" value="1"/>
</dbReference>
<evidence type="ECO:0000256" key="5">
    <source>
        <dbReference type="ARBA" id="ARBA00022801"/>
    </source>
</evidence>
<dbReference type="GO" id="GO:0030677">
    <property type="term" value="C:ribonuclease P complex"/>
    <property type="evidence" value="ECO:0007669"/>
    <property type="project" value="TreeGrafter"/>
</dbReference>
<evidence type="ECO:0000256" key="8">
    <source>
        <dbReference type="NCBIfam" id="TIGR00188"/>
    </source>
</evidence>
<dbReference type="Pfam" id="PF00825">
    <property type="entry name" value="Ribonuclease_P"/>
    <property type="match status" value="1"/>
</dbReference>
<dbReference type="AlphaFoldDB" id="A0A378NX10"/>
<evidence type="ECO:0000256" key="6">
    <source>
        <dbReference type="ARBA" id="ARBA00022884"/>
    </source>
</evidence>
<dbReference type="GO" id="GO:0004526">
    <property type="term" value="F:ribonuclease P activity"/>
    <property type="evidence" value="ECO:0007669"/>
    <property type="project" value="UniProtKB-UniRule"/>
</dbReference>
<dbReference type="InterPro" id="IPR020568">
    <property type="entry name" value="Ribosomal_Su5_D2-typ_SF"/>
</dbReference>
<dbReference type="GO" id="GO:0000049">
    <property type="term" value="F:tRNA binding"/>
    <property type="evidence" value="ECO:0007669"/>
    <property type="project" value="UniProtKB-UniRule"/>
</dbReference>
<dbReference type="InterPro" id="IPR000100">
    <property type="entry name" value="RNase_P"/>
</dbReference>
<organism evidence="9 10">
    <name type="scientific">Megamonas hypermegale</name>
    <dbReference type="NCBI Taxonomy" id="158847"/>
    <lineage>
        <taxon>Bacteria</taxon>
        <taxon>Bacillati</taxon>
        <taxon>Bacillota</taxon>
        <taxon>Negativicutes</taxon>
        <taxon>Selenomonadales</taxon>
        <taxon>Selenomonadaceae</taxon>
        <taxon>Megamonas</taxon>
    </lineage>
</organism>
<dbReference type="GO" id="GO:0042781">
    <property type="term" value="F:3'-tRNA processing endoribonuclease activity"/>
    <property type="evidence" value="ECO:0007669"/>
    <property type="project" value="TreeGrafter"/>
</dbReference>
<dbReference type="RefSeq" id="WP_015561971.1">
    <property type="nucleotide sequence ID" value="NZ_UGPP01000001.1"/>
</dbReference>
<evidence type="ECO:0000256" key="4">
    <source>
        <dbReference type="ARBA" id="ARBA00022759"/>
    </source>
</evidence>
<dbReference type="PANTHER" id="PTHR33992">
    <property type="entry name" value="RIBONUCLEASE P PROTEIN COMPONENT"/>
    <property type="match status" value="1"/>
</dbReference>
<dbReference type="GO" id="GO:0001682">
    <property type="term" value="P:tRNA 5'-leader removal"/>
    <property type="evidence" value="ECO:0007669"/>
    <property type="project" value="UniProtKB-UniRule"/>
</dbReference>
<keyword evidence="4 7" id="KW-0255">Endonuclease</keyword>
<dbReference type="HAMAP" id="MF_00227">
    <property type="entry name" value="RNase_P"/>
    <property type="match status" value="1"/>
</dbReference>
<evidence type="ECO:0000256" key="7">
    <source>
        <dbReference type="HAMAP-Rule" id="MF_00227"/>
    </source>
</evidence>
<keyword evidence="5 7" id="KW-0378">Hydrolase</keyword>
<name>A0A378NX10_9FIRM</name>
<dbReference type="InterPro" id="IPR020539">
    <property type="entry name" value="RNase_P_CS"/>
</dbReference>
<dbReference type="Proteomes" id="UP000255234">
    <property type="component" value="Unassembled WGS sequence"/>
</dbReference>
<evidence type="ECO:0000256" key="3">
    <source>
        <dbReference type="ARBA" id="ARBA00022722"/>
    </source>
</evidence>
<keyword evidence="6 7" id="KW-0694">RNA-binding</keyword>
<keyword evidence="3 7" id="KW-0540">Nuclease</keyword>
<evidence type="ECO:0000256" key="2">
    <source>
        <dbReference type="ARBA" id="ARBA00022694"/>
    </source>
</evidence>
<evidence type="ECO:0000313" key="10">
    <source>
        <dbReference type="Proteomes" id="UP000255234"/>
    </source>
</evidence>
<comment type="subunit">
    <text evidence="7">Consists of a catalytic RNA component (M1 or rnpB) and a protein subunit.</text>
</comment>
<comment type="similarity">
    <text evidence="7">Belongs to the RnpA family.</text>
</comment>
<dbReference type="SUPFAM" id="SSF54211">
    <property type="entry name" value="Ribosomal protein S5 domain 2-like"/>
    <property type="match status" value="1"/>
</dbReference>
<gene>
    <name evidence="7 9" type="primary">rnpA</name>
    <name evidence="9" type="ORF">NCTC10571_02581</name>
</gene>
<proteinExistence type="inferred from homology"/>